<proteinExistence type="predicted"/>
<dbReference type="GeneID" id="87815361"/>
<keyword evidence="2" id="KW-1185">Reference proteome</keyword>
<dbReference type="AlphaFoldDB" id="A0AAN6ZIH4"/>
<name>A0AAN6ZIH4_9PEZI</name>
<evidence type="ECO:0000313" key="2">
    <source>
        <dbReference type="Proteomes" id="UP001302676"/>
    </source>
</evidence>
<organism evidence="1 2">
    <name type="scientific">Dichotomopilus funicola</name>
    <dbReference type="NCBI Taxonomy" id="1934379"/>
    <lineage>
        <taxon>Eukaryota</taxon>
        <taxon>Fungi</taxon>
        <taxon>Dikarya</taxon>
        <taxon>Ascomycota</taxon>
        <taxon>Pezizomycotina</taxon>
        <taxon>Sordariomycetes</taxon>
        <taxon>Sordariomycetidae</taxon>
        <taxon>Sordariales</taxon>
        <taxon>Chaetomiaceae</taxon>
        <taxon>Dichotomopilus</taxon>
    </lineage>
</organism>
<comment type="caution">
    <text evidence="1">The sequence shown here is derived from an EMBL/GenBank/DDBJ whole genome shotgun (WGS) entry which is preliminary data.</text>
</comment>
<reference evidence="1" key="2">
    <citation type="submission" date="2023-05" db="EMBL/GenBank/DDBJ databases">
        <authorList>
            <consortium name="Lawrence Berkeley National Laboratory"/>
            <person name="Steindorff A."/>
            <person name="Hensen N."/>
            <person name="Bonometti L."/>
            <person name="Westerberg I."/>
            <person name="Brannstrom I.O."/>
            <person name="Guillou S."/>
            <person name="Cros-Aarteil S."/>
            <person name="Calhoun S."/>
            <person name="Haridas S."/>
            <person name="Kuo A."/>
            <person name="Mondo S."/>
            <person name="Pangilinan J."/>
            <person name="Riley R."/>
            <person name="Labutti K."/>
            <person name="Andreopoulos B."/>
            <person name="Lipzen A."/>
            <person name="Chen C."/>
            <person name="Yanf M."/>
            <person name="Daum C."/>
            <person name="Ng V."/>
            <person name="Clum A."/>
            <person name="Ohm R."/>
            <person name="Martin F."/>
            <person name="Silar P."/>
            <person name="Natvig D."/>
            <person name="Lalanne C."/>
            <person name="Gautier V."/>
            <person name="Ament-Velasquez S.L."/>
            <person name="Kruys A."/>
            <person name="Hutchinson M.I."/>
            <person name="Powell A.J."/>
            <person name="Barry K."/>
            <person name="Miller A.N."/>
            <person name="Grigoriev I.V."/>
            <person name="Debuchy R."/>
            <person name="Gladieux P."/>
            <person name="Thoren M.H."/>
            <person name="Johannesson H."/>
        </authorList>
    </citation>
    <scope>NUCLEOTIDE SEQUENCE</scope>
    <source>
        <strain evidence="1">CBS 141.50</strain>
    </source>
</reference>
<dbReference type="Proteomes" id="UP001302676">
    <property type="component" value="Unassembled WGS sequence"/>
</dbReference>
<accession>A0AAN6ZIH4</accession>
<evidence type="ECO:0000313" key="1">
    <source>
        <dbReference type="EMBL" id="KAK4139103.1"/>
    </source>
</evidence>
<dbReference type="EMBL" id="MU853699">
    <property type="protein sequence ID" value="KAK4139103.1"/>
    <property type="molecule type" value="Genomic_DNA"/>
</dbReference>
<protein>
    <submittedName>
        <fullName evidence="1">Uncharacterized protein</fullName>
    </submittedName>
</protein>
<gene>
    <name evidence="1" type="ORF">C8A04DRAFT_16156</name>
</gene>
<dbReference type="RefSeq" id="XP_062632474.1">
    <property type="nucleotide sequence ID" value="XM_062778748.1"/>
</dbReference>
<sequence length="667" mass="76290">MARPEQPSHFTLHVFVNHNPTMARVLLPDLFADFPDSAWELPPLISLPPRSREKPKREEWVSADPRTALGRHVFSEPVAGNTTLLQLSEEVEREFGVLKKYQGQEILKAYAPVLHLVLETKPVALERVLGGGFLEKEIGSPEKFFGTILNDQYNSFGRYYRENLRWSRLGSTLHAWRMATFAHAYLAKQREKSRLRPDDDDELRRMIRRVGEIQGTLALRPGLSPQERQDLDSTLNTLLPRIRQMVANESNGRQDLRQLSIFLAQWDRWMEDGDFGTLTFSVLEPDEVELKVASLVRRVRQFIDEWKSSEAKRQLEASIIDEFYLVRPWLTEDDRTRAETDALERLKGERLQLERSKQRADLPQPTVQAEPEGADAWMGNNIVPPPPIQAHAIRDIDGTFLSDQSGFTVSSGSLLWGQIVCLYSTMSHPNFTQNVNHMPPELEGGTILQHRFSYRSAARNGQWKVRQYNERVGDLIRDSDHPAYPAGWILHHEDIDPRNTLARVRALDGTGPGADIVYIGRYDWSHHYHSSLEPEFQQWAEPVIGPNDPDHFQQCNVRKGGYLVAADEAGFGLDFVAAYKRDCESGFLNSHDRYNTFPIERVFRKNGANFGAFLGMAYAEEYDYGWLVFSGEQHPDHGVDELVAIVYSNEHIEGTYHFLEGDSSPLS</sequence>
<reference evidence="1" key="1">
    <citation type="journal article" date="2023" name="Mol. Phylogenet. Evol.">
        <title>Genome-scale phylogeny and comparative genomics of the fungal order Sordariales.</title>
        <authorList>
            <person name="Hensen N."/>
            <person name="Bonometti L."/>
            <person name="Westerberg I."/>
            <person name="Brannstrom I.O."/>
            <person name="Guillou S."/>
            <person name="Cros-Aarteil S."/>
            <person name="Calhoun S."/>
            <person name="Haridas S."/>
            <person name="Kuo A."/>
            <person name="Mondo S."/>
            <person name="Pangilinan J."/>
            <person name="Riley R."/>
            <person name="LaButti K."/>
            <person name="Andreopoulos B."/>
            <person name="Lipzen A."/>
            <person name="Chen C."/>
            <person name="Yan M."/>
            <person name="Daum C."/>
            <person name="Ng V."/>
            <person name="Clum A."/>
            <person name="Steindorff A."/>
            <person name="Ohm R.A."/>
            <person name="Martin F."/>
            <person name="Silar P."/>
            <person name="Natvig D.O."/>
            <person name="Lalanne C."/>
            <person name="Gautier V."/>
            <person name="Ament-Velasquez S.L."/>
            <person name="Kruys A."/>
            <person name="Hutchinson M.I."/>
            <person name="Powell A.J."/>
            <person name="Barry K."/>
            <person name="Miller A.N."/>
            <person name="Grigoriev I.V."/>
            <person name="Debuchy R."/>
            <person name="Gladieux P."/>
            <person name="Hiltunen Thoren M."/>
            <person name="Johannesson H."/>
        </authorList>
    </citation>
    <scope>NUCLEOTIDE SEQUENCE</scope>
    <source>
        <strain evidence="1">CBS 141.50</strain>
    </source>
</reference>